<dbReference type="Gene3D" id="3.90.226.10">
    <property type="entry name" value="2-enoyl-CoA Hydratase, Chain A, domain 1"/>
    <property type="match status" value="1"/>
</dbReference>
<dbReference type="AlphaFoldDB" id="A0A6J7XUR3"/>
<dbReference type="GO" id="GO:0004252">
    <property type="term" value="F:serine-type endopeptidase activity"/>
    <property type="evidence" value="ECO:0007669"/>
    <property type="project" value="UniProtKB-EC"/>
</dbReference>
<protein>
    <recommendedName>
        <fullName evidence="2">endopeptidase Clp</fullName>
        <ecNumber evidence="2">3.4.21.92</ecNumber>
    </recommendedName>
</protein>
<reference evidence="9" key="1">
    <citation type="submission" date="2020-05" db="EMBL/GenBank/DDBJ databases">
        <authorList>
            <person name="Chiriac C."/>
            <person name="Salcher M."/>
            <person name="Ghai R."/>
            <person name="Kavagutti S V."/>
        </authorList>
    </citation>
    <scope>NUCLEOTIDE SEQUENCE</scope>
</reference>
<dbReference type="NCBIfam" id="NF001368">
    <property type="entry name" value="PRK00277.1"/>
    <property type="match status" value="1"/>
</dbReference>
<dbReference type="PANTHER" id="PTHR10381:SF70">
    <property type="entry name" value="ATP-DEPENDENT CLP PROTEASE PROTEOLYTIC SUBUNIT"/>
    <property type="match status" value="1"/>
</dbReference>
<dbReference type="FunFam" id="3.90.226.10:FF:000002">
    <property type="entry name" value="ATP-dependent Clp protease proteolytic subunit"/>
    <property type="match status" value="1"/>
</dbReference>
<gene>
    <name evidence="8" type="ORF">UFOPK3181_00540</name>
    <name evidence="9" type="ORF">UFOPK3520_00551</name>
</gene>
<evidence type="ECO:0000256" key="5">
    <source>
        <dbReference type="ARBA" id="ARBA00022801"/>
    </source>
</evidence>
<keyword evidence="3" id="KW-0963">Cytoplasm</keyword>
<dbReference type="NCBIfam" id="NF009205">
    <property type="entry name" value="PRK12553.1"/>
    <property type="match status" value="1"/>
</dbReference>
<keyword evidence="5" id="KW-0378">Hydrolase</keyword>
<accession>A0A6J7XUR3</accession>
<dbReference type="InterPro" id="IPR001907">
    <property type="entry name" value="ClpP"/>
</dbReference>
<evidence type="ECO:0000256" key="4">
    <source>
        <dbReference type="ARBA" id="ARBA00022670"/>
    </source>
</evidence>
<comment type="similarity">
    <text evidence="1">Belongs to the peptidase S14 family.</text>
</comment>
<dbReference type="CDD" id="cd07017">
    <property type="entry name" value="S14_ClpP_2"/>
    <property type="match status" value="1"/>
</dbReference>
<dbReference type="GO" id="GO:0051117">
    <property type="term" value="F:ATPase binding"/>
    <property type="evidence" value="ECO:0007669"/>
    <property type="project" value="TreeGrafter"/>
</dbReference>
<sequence length="208" mass="22432">MDFLNPQAGEIQARSSSVGMIGLDDQVYNRLLRERIIFLAGEVRDDMANAICAQILLLAAEDSNKDIYLYVNSPGGSVTAGMAIYDTMQYVKNDIATVGMGIAASMGQFLLTAGAPGKRYATPNARILMHQPLGGIGGTATDIRIQAEQMAIIKRTLSEINAKHTGQTLEKILIDSDRDNWFNAEDAKAYGFIDHIATSDGQVFGGKA</sequence>
<evidence type="ECO:0000256" key="3">
    <source>
        <dbReference type="ARBA" id="ARBA00022490"/>
    </source>
</evidence>
<dbReference type="SUPFAM" id="SSF52096">
    <property type="entry name" value="ClpP/crotonase"/>
    <property type="match status" value="1"/>
</dbReference>
<dbReference type="GO" id="GO:0009368">
    <property type="term" value="C:endopeptidase Clp complex"/>
    <property type="evidence" value="ECO:0007669"/>
    <property type="project" value="TreeGrafter"/>
</dbReference>
<evidence type="ECO:0000313" key="9">
    <source>
        <dbReference type="EMBL" id="CAB5240168.1"/>
    </source>
</evidence>
<keyword evidence="4" id="KW-0645">Protease</keyword>
<evidence type="ECO:0000256" key="7">
    <source>
        <dbReference type="ARBA" id="ARBA00034021"/>
    </source>
</evidence>
<dbReference type="EC" id="3.4.21.92" evidence="2"/>
<dbReference type="Pfam" id="PF00574">
    <property type="entry name" value="CLP_protease"/>
    <property type="match status" value="1"/>
</dbReference>
<dbReference type="EMBL" id="CAFBSF010000028">
    <property type="protein sequence ID" value="CAB5240168.1"/>
    <property type="molecule type" value="Genomic_DNA"/>
</dbReference>
<dbReference type="InterPro" id="IPR033135">
    <property type="entry name" value="ClpP_His_AS"/>
</dbReference>
<dbReference type="GO" id="GO:0006515">
    <property type="term" value="P:protein quality control for misfolded or incompletely synthesized proteins"/>
    <property type="evidence" value="ECO:0007669"/>
    <property type="project" value="TreeGrafter"/>
</dbReference>
<comment type="catalytic activity">
    <reaction evidence="7">
        <text>Hydrolysis of proteins to small peptides in the presence of ATP and magnesium. alpha-casein is the usual test substrate. In the absence of ATP, only oligopeptides shorter than five residues are hydrolyzed (such as succinyl-Leu-Tyr-|-NHMec, and Leu-Tyr-Leu-|-Tyr-Trp, in which cleavage of the -Tyr-|-Leu- and -Tyr-|-Trp bonds also occurs).</text>
        <dbReference type="EC" id="3.4.21.92"/>
    </reaction>
</comment>
<evidence type="ECO:0000256" key="6">
    <source>
        <dbReference type="ARBA" id="ARBA00022825"/>
    </source>
</evidence>
<dbReference type="PANTHER" id="PTHR10381">
    <property type="entry name" value="ATP-DEPENDENT CLP PROTEASE PROTEOLYTIC SUBUNIT"/>
    <property type="match status" value="1"/>
</dbReference>
<dbReference type="InterPro" id="IPR023562">
    <property type="entry name" value="ClpP/TepA"/>
</dbReference>
<dbReference type="PRINTS" id="PR00127">
    <property type="entry name" value="CLPPROTEASEP"/>
</dbReference>
<evidence type="ECO:0000256" key="2">
    <source>
        <dbReference type="ARBA" id="ARBA00013230"/>
    </source>
</evidence>
<organism evidence="9">
    <name type="scientific">freshwater metagenome</name>
    <dbReference type="NCBI Taxonomy" id="449393"/>
    <lineage>
        <taxon>unclassified sequences</taxon>
        <taxon>metagenomes</taxon>
        <taxon>ecological metagenomes</taxon>
    </lineage>
</organism>
<dbReference type="PROSITE" id="PS00382">
    <property type="entry name" value="CLP_PROTEASE_HIS"/>
    <property type="match status" value="1"/>
</dbReference>
<dbReference type="GO" id="GO:0004176">
    <property type="term" value="F:ATP-dependent peptidase activity"/>
    <property type="evidence" value="ECO:0007669"/>
    <property type="project" value="InterPro"/>
</dbReference>
<dbReference type="InterPro" id="IPR029045">
    <property type="entry name" value="ClpP/crotonase-like_dom_sf"/>
</dbReference>
<proteinExistence type="inferred from homology"/>
<dbReference type="EMBL" id="CAFABG010000028">
    <property type="protein sequence ID" value="CAB4826044.1"/>
    <property type="molecule type" value="Genomic_DNA"/>
</dbReference>
<dbReference type="HAMAP" id="MF_00444">
    <property type="entry name" value="ClpP"/>
    <property type="match status" value="1"/>
</dbReference>
<keyword evidence="6" id="KW-0720">Serine protease</keyword>
<name>A0A6J7XUR3_9ZZZZ</name>
<evidence type="ECO:0000313" key="8">
    <source>
        <dbReference type="EMBL" id="CAB4826044.1"/>
    </source>
</evidence>
<evidence type="ECO:0000256" key="1">
    <source>
        <dbReference type="ARBA" id="ARBA00007039"/>
    </source>
</evidence>